<feature type="compositionally biased region" description="Polar residues" evidence="1">
    <location>
        <begin position="7"/>
        <end position="29"/>
    </location>
</feature>
<reference evidence="2" key="1">
    <citation type="submission" date="2015-03" db="EMBL/GenBank/DDBJ databases">
        <title>Wuchereria bancrofti Genome Sequencing Papua New Guinea Strain.</title>
        <authorList>
            <person name="Small S.T."/>
            <person name="Serre D."/>
            <person name="Zimmerman P.A."/>
        </authorList>
    </citation>
    <scope>NUCLEOTIDE SEQUENCE [LARGE SCALE GENOMIC DNA]</scope>
    <source>
        <strain evidence="2">pt0022</strain>
    </source>
</reference>
<dbReference type="WBParaSite" id="mrna-Wban_03034">
    <property type="protein sequence ID" value="mrna-Wban_03034"/>
    <property type="gene ID" value="Wban_03034"/>
</dbReference>
<feature type="region of interest" description="Disordered" evidence="1">
    <location>
        <begin position="115"/>
        <end position="138"/>
    </location>
</feature>
<reference evidence="3" key="3">
    <citation type="submission" date="2024-02" db="UniProtKB">
        <authorList>
            <consortium name="WormBaseParasite"/>
        </authorList>
    </citation>
    <scope>IDENTIFICATION</scope>
    <source>
        <strain evidence="3">pt0022</strain>
    </source>
</reference>
<dbReference type="Proteomes" id="UP000093561">
    <property type="component" value="Unassembled WGS sequence"/>
</dbReference>
<feature type="region of interest" description="Disordered" evidence="1">
    <location>
        <begin position="1"/>
        <end position="70"/>
    </location>
</feature>
<organism evidence="2 3">
    <name type="scientific">Wuchereria bancrofti</name>
    <dbReference type="NCBI Taxonomy" id="6293"/>
    <lineage>
        <taxon>Eukaryota</taxon>
        <taxon>Metazoa</taxon>
        <taxon>Ecdysozoa</taxon>
        <taxon>Nematoda</taxon>
        <taxon>Chromadorea</taxon>
        <taxon>Rhabditida</taxon>
        <taxon>Spirurina</taxon>
        <taxon>Spiruromorpha</taxon>
        <taxon>Filarioidea</taxon>
        <taxon>Onchocercidae</taxon>
        <taxon>Wuchereria</taxon>
    </lineage>
</organism>
<evidence type="ECO:0000313" key="3">
    <source>
        <dbReference type="WBParaSite" id="mrna-Wban_03034"/>
    </source>
</evidence>
<feature type="compositionally biased region" description="Basic residues" evidence="1">
    <location>
        <begin position="30"/>
        <end position="39"/>
    </location>
</feature>
<name>A0AAF5PN47_WUCBA</name>
<sequence length="138" mass="16144">MDKIRGINQSVSDGDNIMVTDTNIDATKSTAKRRHYQRKRKEETIEQISSFPIEKDPKIPTTPPPSMHHTTIKSEYDEKEIDGWDWIQMEGWEWIQMEKGGLRMDSDRWMGLDSDGRIGMDSDGRRRGEIGFRWKKEG</sequence>
<reference evidence="2" key="2">
    <citation type="journal article" date="2016" name="Mol. Ecol.">
        <title>Population genomics of the filarial nematode parasite Wuchereria bancrofti from mosquitoes.</title>
        <authorList>
            <person name="Small S.T."/>
            <person name="Reimer L.J."/>
            <person name="Tisch D.J."/>
            <person name="King C.L."/>
            <person name="Christensen B.M."/>
            <person name="Siba P.M."/>
            <person name="Kazura J.W."/>
            <person name="Serre D."/>
            <person name="Zimmerman P.A."/>
        </authorList>
    </citation>
    <scope>NUCLEOTIDE SEQUENCE</scope>
    <source>
        <strain evidence="2">pt0022</strain>
    </source>
</reference>
<proteinExistence type="predicted"/>
<evidence type="ECO:0000313" key="2">
    <source>
        <dbReference type="Proteomes" id="UP000093561"/>
    </source>
</evidence>
<dbReference type="AlphaFoldDB" id="A0AAF5PN47"/>
<accession>A0AAF5PN47</accession>
<evidence type="ECO:0000256" key="1">
    <source>
        <dbReference type="SAM" id="MobiDB-lite"/>
    </source>
</evidence>
<protein>
    <submittedName>
        <fullName evidence="3">Uncharacterized protein</fullName>
    </submittedName>
</protein>